<dbReference type="GO" id="GO:0006633">
    <property type="term" value="P:fatty acid biosynthetic process"/>
    <property type="evidence" value="ECO:0007669"/>
    <property type="project" value="UniProtKB-UniRule"/>
</dbReference>
<comment type="caution">
    <text evidence="15">The sequence shown here is derived from an EMBL/GenBank/DDBJ whole genome shotgun (WGS) entry which is preliminary data.</text>
</comment>
<evidence type="ECO:0000256" key="12">
    <source>
        <dbReference type="PIRSR" id="PIRSR000447-1"/>
    </source>
</evidence>
<dbReference type="InterPro" id="IPR020841">
    <property type="entry name" value="PKS_Beta-ketoAc_synthase_dom"/>
</dbReference>
<dbReference type="InterPro" id="IPR000794">
    <property type="entry name" value="Beta-ketoacyl_synthase"/>
</dbReference>
<dbReference type="Pfam" id="PF02801">
    <property type="entry name" value="Ketoacyl-synt_C"/>
    <property type="match status" value="1"/>
</dbReference>
<dbReference type="SMART" id="SM00825">
    <property type="entry name" value="PKS_KS"/>
    <property type="match status" value="1"/>
</dbReference>
<accession>A0A0F0CWK7</accession>
<dbReference type="NCBIfam" id="NF004970">
    <property type="entry name" value="PRK06333.1"/>
    <property type="match status" value="1"/>
</dbReference>
<dbReference type="InterPro" id="IPR016039">
    <property type="entry name" value="Thiolase-like"/>
</dbReference>
<dbReference type="InterPro" id="IPR014031">
    <property type="entry name" value="Ketoacyl_synth_C"/>
</dbReference>
<evidence type="ECO:0000256" key="11">
    <source>
        <dbReference type="PIRNR" id="PIRNR000447"/>
    </source>
</evidence>
<dbReference type="Gene3D" id="3.40.47.10">
    <property type="match status" value="1"/>
</dbReference>
<evidence type="ECO:0000256" key="3">
    <source>
        <dbReference type="ARBA" id="ARBA00012356"/>
    </source>
</evidence>
<keyword evidence="10 11" id="KW-0012">Acyltransferase</keyword>
<sequence length="418" mass="44851">MSNRRVVLTGAGVVTPVGNNIKDFWENLINGKSGADFLTAFDSKYFNSHIAAEVKNFDATQYMSPKQERKLDKFVKYAVVAAKMALEDSGLDSNKIVRERAGVYIGSGIGGLHTIESEHRKFIELGPEKGPDKMSPFLIPMLIVNMASGIVSIEIGFKGPNSSAVTACATASHSIGEAFRLIQRGYADIMVAGGSEAAITPMGFGGFCALRALTTRNDAPQKASRPFDRERDGFLMGEGAGIVLMEDLEHAQRRGARIYCEVVGYGMSGDAYHMTAPDPSGDGAVRCMREAVNDAGLNLDEVDYINAHGTSTQLNDKMETQAIKTLFGDHSKKFAVSSTKGVTGHLLGAAGGVEIIACAKAIQEQILPPTINYEYPDPDCDLDYIPNIARKSKVNVALSNSLGFGGHNVTLAVKRFIG</sequence>
<comment type="catalytic activity">
    <reaction evidence="11">
        <text>a fatty acyl-[ACP] + malonyl-[ACP] + H(+) = a 3-oxoacyl-[ACP] + holo-[ACP] + CO2</text>
        <dbReference type="Rhea" id="RHEA:22836"/>
        <dbReference type="Rhea" id="RHEA-COMP:9623"/>
        <dbReference type="Rhea" id="RHEA-COMP:9685"/>
        <dbReference type="Rhea" id="RHEA-COMP:9916"/>
        <dbReference type="Rhea" id="RHEA-COMP:14125"/>
        <dbReference type="ChEBI" id="CHEBI:15378"/>
        <dbReference type="ChEBI" id="CHEBI:16526"/>
        <dbReference type="ChEBI" id="CHEBI:64479"/>
        <dbReference type="ChEBI" id="CHEBI:78449"/>
        <dbReference type="ChEBI" id="CHEBI:78776"/>
        <dbReference type="ChEBI" id="CHEBI:138651"/>
    </reaction>
</comment>
<evidence type="ECO:0000256" key="5">
    <source>
        <dbReference type="ARBA" id="ARBA00022516"/>
    </source>
</evidence>
<dbReference type="GO" id="GO:0004315">
    <property type="term" value="F:3-oxoacyl-[acyl-carrier-protein] synthase activity"/>
    <property type="evidence" value="ECO:0007669"/>
    <property type="project" value="UniProtKB-UniRule"/>
</dbReference>
<dbReference type="EC" id="2.3.1.179" evidence="3 11"/>
<dbReference type="NCBIfam" id="NF005589">
    <property type="entry name" value="PRK07314.1"/>
    <property type="match status" value="1"/>
</dbReference>
<dbReference type="Pfam" id="PF00109">
    <property type="entry name" value="ketoacyl-synt"/>
    <property type="match status" value="1"/>
</dbReference>
<comment type="catalytic activity">
    <reaction evidence="11">
        <text>(9Z)-hexadecenoyl-[ACP] + malonyl-[ACP] + H(+) = 3-oxo-(11Z)-octadecenoyl-[ACP] + holo-[ACP] + CO2</text>
        <dbReference type="Rhea" id="RHEA:55040"/>
        <dbReference type="Rhea" id="RHEA-COMP:9623"/>
        <dbReference type="Rhea" id="RHEA-COMP:9685"/>
        <dbReference type="Rhea" id="RHEA-COMP:10800"/>
        <dbReference type="Rhea" id="RHEA-COMP:14074"/>
        <dbReference type="ChEBI" id="CHEBI:15378"/>
        <dbReference type="ChEBI" id="CHEBI:16526"/>
        <dbReference type="ChEBI" id="CHEBI:64479"/>
        <dbReference type="ChEBI" id="CHEBI:78449"/>
        <dbReference type="ChEBI" id="CHEBI:83989"/>
        <dbReference type="ChEBI" id="CHEBI:138538"/>
        <dbReference type="EC" id="2.3.1.179"/>
    </reaction>
</comment>
<dbReference type="PROSITE" id="PS52004">
    <property type="entry name" value="KS3_2"/>
    <property type="match status" value="1"/>
</dbReference>
<name>A0A0F0CWK7_9BACT</name>
<evidence type="ECO:0000256" key="4">
    <source>
        <dbReference type="ARBA" id="ARBA00014657"/>
    </source>
</evidence>
<dbReference type="UniPathway" id="UPA00094"/>
<dbReference type="AlphaFoldDB" id="A0A0F0CWK7"/>
<reference evidence="15 16" key="1">
    <citation type="submission" date="2015-02" db="EMBL/GenBank/DDBJ databases">
        <title>Single-cell genomics of uncultivated deep-branching MTB reveals a conserved set of magnetosome genes.</title>
        <authorList>
            <person name="Kolinko S."/>
            <person name="Richter M."/>
            <person name="Glockner F.O."/>
            <person name="Brachmann A."/>
            <person name="Schuler D."/>
        </authorList>
    </citation>
    <scope>NUCLEOTIDE SEQUENCE [LARGE SCALE GENOMIC DNA]</scope>
    <source>
        <strain evidence="15">SKK-01</strain>
    </source>
</reference>
<dbReference type="Proteomes" id="UP000033428">
    <property type="component" value="Unassembled WGS sequence"/>
</dbReference>
<dbReference type="CDD" id="cd00834">
    <property type="entry name" value="KAS_I_II"/>
    <property type="match status" value="1"/>
</dbReference>
<organism evidence="15 16">
    <name type="scientific">Candidatus Omnitrophus magneticus</name>
    <dbReference type="NCBI Taxonomy" id="1609969"/>
    <lineage>
        <taxon>Bacteria</taxon>
        <taxon>Pseudomonadati</taxon>
        <taxon>Candidatus Omnitrophota</taxon>
        <taxon>Candidatus Omnitrophus</taxon>
    </lineage>
</organism>
<dbReference type="PANTHER" id="PTHR11712">
    <property type="entry name" value="POLYKETIDE SYNTHASE-RELATED"/>
    <property type="match status" value="1"/>
</dbReference>
<dbReference type="FunFam" id="3.40.47.10:FF:000009">
    <property type="entry name" value="3-oxoacyl-[acyl-carrier-protein] synthase 2"/>
    <property type="match status" value="1"/>
</dbReference>
<evidence type="ECO:0000256" key="6">
    <source>
        <dbReference type="ARBA" id="ARBA00022679"/>
    </source>
</evidence>
<keyword evidence="16" id="KW-1185">Reference proteome</keyword>
<comment type="similarity">
    <text evidence="2 11 13">Belongs to the thiolase-like superfamily. Beta-ketoacyl-ACP synthases family.</text>
</comment>
<evidence type="ECO:0000256" key="10">
    <source>
        <dbReference type="ARBA" id="ARBA00023315"/>
    </source>
</evidence>
<dbReference type="PROSITE" id="PS00606">
    <property type="entry name" value="KS3_1"/>
    <property type="match status" value="1"/>
</dbReference>
<evidence type="ECO:0000256" key="13">
    <source>
        <dbReference type="RuleBase" id="RU003694"/>
    </source>
</evidence>
<evidence type="ECO:0000256" key="1">
    <source>
        <dbReference type="ARBA" id="ARBA00005194"/>
    </source>
</evidence>
<keyword evidence="6 11" id="KW-0808">Transferase</keyword>
<dbReference type="PIRSF" id="PIRSF000447">
    <property type="entry name" value="KAS_II"/>
    <property type="match status" value="1"/>
</dbReference>
<dbReference type="PANTHER" id="PTHR11712:SF336">
    <property type="entry name" value="3-OXOACYL-[ACYL-CARRIER-PROTEIN] SYNTHASE, MITOCHONDRIAL"/>
    <property type="match status" value="1"/>
</dbReference>
<keyword evidence="5 11" id="KW-0444">Lipid biosynthesis</keyword>
<dbReference type="NCBIfam" id="TIGR03150">
    <property type="entry name" value="fabF"/>
    <property type="match status" value="1"/>
</dbReference>
<evidence type="ECO:0000256" key="9">
    <source>
        <dbReference type="ARBA" id="ARBA00023160"/>
    </source>
</evidence>
<dbReference type="SUPFAM" id="SSF53901">
    <property type="entry name" value="Thiolase-like"/>
    <property type="match status" value="2"/>
</dbReference>
<dbReference type="EMBL" id="JYNY01000032">
    <property type="protein sequence ID" value="KJJ85956.1"/>
    <property type="molecule type" value="Genomic_DNA"/>
</dbReference>
<keyword evidence="8" id="KW-0443">Lipid metabolism</keyword>
<dbReference type="GO" id="GO:0005829">
    <property type="term" value="C:cytosol"/>
    <property type="evidence" value="ECO:0007669"/>
    <property type="project" value="TreeGrafter"/>
</dbReference>
<evidence type="ECO:0000313" key="15">
    <source>
        <dbReference type="EMBL" id="KJJ85956.1"/>
    </source>
</evidence>
<evidence type="ECO:0000259" key="14">
    <source>
        <dbReference type="PROSITE" id="PS52004"/>
    </source>
</evidence>
<gene>
    <name evidence="15" type="ORF">OMAG_000140</name>
</gene>
<evidence type="ECO:0000256" key="8">
    <source>
        <dbReference type="ARBA" id="ARBA00023098"/>
    </source>
</evidence>
<protein>
    <recommendedName>
        <fullName evidence="4 11">3-oxoacyl-[acyl-carrier-protein] synthase 2</fullName>
        <ecNumber evidence="3 11">2.3.1.179</ecNumber>
    </recommendedName>
</protein>
<feature type="domain" description="Ketosynthase family 3 (KS3)" evidence="14">
    <location>
        <begin position="3"/>
        <end position="415"/>
    </location>
</feature>
<comment type="function">
    <text evidence="11">Involved in the type II fatty acid elongation cycle. Catalyzes the elongation of a wide range of acyl-ACP by the addition of two carbons from malonyl-ACP to an acyl acceptor. Can efficiently catalyze the conversion of palmitoleoyl-ACP (cis-hexadec-9-enoyl-ACP) to cis-vaccenoyl-ACP (cis-octadec-11-enoyl-ACP), an essential step in the thermal regulation of fatty acid composition.</text>
</comment>
<keyword evidence="7" id="KW-0276">Fatty acid metabolism</keyword>
<proteinExistence type="inferred from homology"/>
<dbReference type="InterPro" id="IPR017568">
    <property type="entry name" value="3-oxoacyl-ACP_synth-2"/>
</dbReference>
<evidence type="ECO:0000256" key="7">
    <source>
        <dbReference type="ARBA" id="ARBA00022832"/>
    </source>
</evidence>
<keyword evidence="9 11" id="KW-0275">Fatty acid biosynthesis</keyword>
<evidence type="ECO:0000256" key="2">
    <source>
        <dbReference type="ARBA" id="ARBA00008467"/>
    </source>
</evidence>
<dbReference type="PATRIC" id="fig|1609969.3.peg.176"/>
<evidence type="ECO:0000313" key="16">
    <source>
        <dbReference type="Proteomes" id="UP000033428"/>
    </source>
</evidence>
<dbReference type="InterPro" id="IPR018201">
    <property type="entry name" value="Ketoacyl_synth_AS"/>
</dbReference>
<feature type="active site" description="For beta-ketoacyl synthase activity" evidence="12">
    <location>
        <position position="168"/>
    </location>
</feature>
<comment type="pathway">
    <text evidence="1 11">Lipid metabolism; fatty acid biosynthesis.</text>
</comment>
<dbReference type="InterPro" id="IPR014030">
    <property type="entry name" value="Ketoacyl_synth_N"/>
</dbReference>